<organism evidence="10 11">
    <name type="scientific">Saccharospirillum mangrovi</name>
    <dbReference type="NCBI Taxonomy" id="2161747"/>
    <lineage>
        <taxon>Bacteria</taxon>
        <taxon>Pseudomonadati</taxon>
        <taxon>Pseudomonadota</taxon>
        <taxon>Gammaproteobacteria</taxon>
        <taxon>Oceanospirillales</taxon>
        <taxon>Saccharospirillaceae</taxon>
        <taxon>Saccharospirillum</taxon>
    </lineage>
</organism>
<evidence type="ECO:0000256" key="1">
    <source>
        <dbReference type="ARBA" id="ARBA00004370"/>
    </source>
</evidence>
<dbReference type="Pfam" id="PF07660">
    <property type="entry name" value="STN"/>
    <property type="match status" value="1"/>
</dbReference>
<evidence type="ECO:0000256" key="5">
    <source>
        <dbReference type="ARBA" id="ARBA00023136"/>
    </source>
</evidence>
<evidence type="ECO:0000256" key="8">
    <source>
        <dbReference type="RuleBase" id="RU004004"/>
    </source>
</evidence>
<dbReference type="InterPro" id="IPR004846">
    <property type="entry name" value="T2SS/T3SS_dom"/>
</dbReference>
<feature type="domain" description="Secretin/TonB short N-terminal" evidence="9">
    <location>
        <begin position="293"/>
        <end position="340"/>
    </location>
</feature>
<dbReference type="SMART" id="SM00965">
    <property type="entry name" value="STN"/>
    <property type="match status" value="1"/>
</dbReference>
<dbReference type="InterPro" id="IPR011662">
    <property type="entry name" value="Secretin/TonB_short_N"/>
</dbReference>
<dbReference type="Pfam" id="PF00263">
    <property type="entry name" value="Secretin"/>
    <property type="match status" value="1"/>
</dbReference>
<dbReference type="InterPro" id="IPR013355">
    <property type="entry name" value="Pilus_4_PilQ"/>
</dbReference>
<dbReference type="Pfam" id="PF03958">
    <property type="entry name" value="Secretin_N"/>
    <property type="match status" value="1"/>
</dbReference>
<keyword evidence="4" id="KW-0653">Protein transport</keyword>
<evidence type="ECO:0000256" key="4">
    <source>
        <dbReference type="ARBA" id="ARBA00022927"/>
    </source>
</evidence>
<comment type="caution">
    <text evidence="10">The sequence shown here is derived from an EMBL/GenBank/DDBJ whole genome shotgun (WGS) entry which is preliminary data.</text>
</comment>
<keyword evidence="2 8" id="KW-0813">Transport</keyword>
<dbReference type="NCBIfam" id="TIGR02515">
    <property type="entry name" value="IV_pilus_PilQ"/>
    <property type="match status" value="1"/>
</dbReference>
<dbReference type="EMBL" id="JBHRYR010000002">
    <property type="protein sequence ID" value="MFC3851691.1"/>
    <property type="molecule type" value="Genomic_DNA"/>
</dbReference>
<dbReference type="PRINTS" id="PR00811">
    <property type="entry name" value="BCTERIALGSPD"/>
</dbReference>
<dbReference type="InterPro" id="IPR001775">
    <property type="entry name" value="GspD/PilQ"/>
</dbReference>
<protein>
    <submittedName>
        <fullName evidence="10">Type IV pilus secretin PilQ</fullName>
    </submittedName>
</protein>
<evidence type="ECO:0000313" key="11">
    <source>
        <dbReference type="Proteomes" id="UP001595617"/>
    </source>
</evidence>
<dbReference type="Gene3D" id="3.30.1370.130">
    <property type="match status" value="1"/>
</dbReference>
<dbReference type="Gene3D" id="2.60.40.3470">
    <property type="match status" value="1"/>
</dbReference>
<reference evidence="11" key="1">
    <citation type="journal article" date="2019" name="Int. J. Syst. Evol. Microbiol.">
        <title>The Global Catalogue of Microorganisms (GCM) 10K type strain sequencing project: providing services to taxonomists for standard genome sequencing and annotation.</title>
        <authorList>
            <consortium name="The Broad Institute Genomics Platform"/>
            <consortium name="The Broad Institute Genome Sequencing Center for Infectious Disease"/>
            <person name="Wu L."/>
            <person name="Ma J."/>
        </authorList>
    </citation>
    <scope>NUCLEOTIDE SEQUENCE [LARGE SCALE GENOMIC DNA]</scope>
    <source>
        <strain evidence="11">IBRC 10765</strain>
    </source>
</reference>
<keyword evidence="3" id="KW-0732">Signal</keyword>
<evidence type="ECO:0000256" key="3">
    <source>
        <dbReference type="ARBA" id="ARBA00022729"/>
    </source>
</evidence>
<dbReference type="InterPro" id="IPR021731">
    <property type="entry name" value="AMIN_dom"/>
</dbReference>
<evidence type="ECO:0000259" key="9">
    <source>
        <dbReference type="SMART" id="SM00965"/>
    </source>
</evidence>
<dbReference type="InterPro" id="IPR051808">
    <property type="entry name" value="Type_IV_pilus_biogenesis"/>
</dbReference>
<dbReference type="Proteomes" id="UP001595617">
    <property type="component" value="Unassembled WGS sequence"/>
</dbReference>
<dbReference type="PANTHER" id="PTHR30604:SF1">
    <property type="entry name" value="DNA UTILIZATION PROTEIN HOFQ"/>
    <property type="match status" value="1"/>
</dbReference>
<evidence type="ECO:0000313" key="10">
    <source>
        <dbReference type="EMBL" id="MFC3851691.1"/>
    </source>
</evidence>
<keyword evidence="5" id="KW-0472">Membrane</keyword>
<dbReference type="PANTHER" id="PTHR30604">
    <property type="entry name" value="PROTEIN TRANSPORT PROTEIN HOFQ"/>
    <property type="match status" value="1"/>
</dbReference>
<dbReference type="InterPro" id="IPR038591">
    <property type="entry name" value="NolW-like_sf"/>
</dbReference>
<gene>
    <name evidence="10" type="ORF">ACFOOG_02495</name>
</gene>
<evidence type="ECO:0000256" key="2">
    <source>
        <dbReference type="ARBA" id="ARBA00022448"/>
    </source>
</evidence>
<evidence type="ECO:0000256" key="7">
    <source>
        <dbReference type="RuleBase" id="RU004003"/>
    </source>
</evidence>
<dbReference type="InterPro" id="IPR005644">
    <property type="entry name" value="NolW-like"/>
</dbReference>
<dbReference type="Pfam" id="PF11741">
    <property type="entry name" value="AMIN"/>
    <property type="match status" value="1"/>
</dbReference>
<dbReference type="RefSeq" id="WP_380692981.1">
    <property type="nucleotide sequence ID" value="NZ_JBHRYR010000002.1"/>
</dbReference>
<keyword evidence="6" id="KW-0998">Cell outer membrane</keyword>
<name>A0ABV7ZU87_9GAMM</name>
<comment type="similarity">
    <text evidence="7">Belongs to the bacterial secretin family.</text>
</comment>
<comment type="subcellular location">
    <subcellularLocation>
        <location evidence="8">Cell outer membrane</location>
    </subcellularLocation>
    <subcellularLocation>
        <location evidence="1">Membrane</location>
    </subcellularLocation>
</comment>
<dbReference type="Gene3D" id="3.30.1370.120">
    <property type="match status" value="1"/>
</dbReference>
<sequence>MMITDPKRAMPQRLLSLLGLCMLSLFLAPISHAVDLTEINFTSLTGGRTEVLLRFNGPAPAVSAYEIRQPARISIDMPDVTSVLGERYFAVDSGNTRTATVLTAGGRTRLVLGLTSLVPHEIQTQGNELIVTVGRSTASVAPSQVAMGAVTDLDFRRNPEGEAQVRIQMSDNRAEVDIRSESDRIIVDIPNYELPAALARRIDVLDFATAVNYITARQMGNGTRIEIEPNGEFEYAAYQTTNVLSINVGLPAPEVAENVDEASLTFVGDRISFNFQDIEIRRILQLIADTAGLSLVATDAVTGNITIRLENVPWDQALDLILRSRNLDKRIQDTILLVAPAQDIADQEQQRLNNARALEELSPLQTEFVQINYATAANVLSFITNDENLLSSRGAASIDQRTNSLLIKETASNLQRIREAIDFIDVPVRQVMLESRIVVARSSLSNEMGIRWGGGALARGGRNFGYLTGGIEGTQAIQDSGAQWAEYYSGGPLPAYQDVSIPANTAFNPIVNMPTTSPNATSFTVGFAAMDYVLDLELSALESRGRANIVSQPKLITADGERARVASGTEIPYLTEDGIEFRQAVLSMEATPQITPDGRIMLQLLVTQDSPGNITPGGVSINTNTLETQVLVDNGETLVLGGVYRVEEVEEELKTPILGDLPLIGRFFRSSQRLELKNELLIFITPKLIDERVSIGSR</sequence>
<proteinExistence type="inferred from homology"/>
<accession>A0ABV7ZU87</accession>
<evidence type="ECO:0000256" key="6">
    <source>
        <dbReference type="ARBA" id="ARBA00023237"/>
    </source>
</evidence>
<keyword evidence="11" id="KW-1185">Reference proteome</keyword>